<proteinExistence type="predicted"/>
<dbReference type="Proteomes" id="UP000054988">
    <property type="component" value="Unassembled WGS sequence"/>
</dbReference>
<reference evidence="3 4" key="1">
    <citation type="submission" date="2015-12" db="EMBL/GenBank/DDBJ databases">
        <title>Draft genome sequence of Moniliophthora roreri, the causal agent of frosty pod rot of cacao.</title>
        <authorList>
            <person name="Aime M.C."/>
            <person name="Diaz-Valderrama J.R."/>
            <person name="Kijpornyongpan T."/>
            <person name="Phillips-Mora W."/>
        </authorList>
    </citation>
    <scope>NUCLEOTIDE SEQUENCE [LARGE SCALE GENOMIC DNA]</scope>
    <source>
        <strain evidence="3 4">MCA 2952</strain>
    </source>
</reference>
<sequence>MARLYIIYIFL</sequence>
<name>A0A0W0G2E6_MONRR</name>
<gene>
    <name evidence="3" type="ORF">WG66_4886</name>
    <name evidence="2" type="ORF">WG66_9295</name>
    <name evidence="1" type="ORF">WG66_9457</name>
</gene>
<evidence type="ECO:0000313" key="2">
    <source>
        <dbReference type="EMBL" id="KTB38146.1"/>
    </source>
</evidence>
<organism evidence="3 4">
    <name type="scientific">Moniliophthora roreri</name>
    <name type="common">Frosty pod rot fungus</name>
    <name type="synonym">Monilia roreri</name>
    <dbReference type="NCBI Taxonomy" id="221103"/>
    <lineage>
        <taxon>Eukaryota</taxon>
        <taxon>Fungi</taxon>
        <taxon>Dikarya</taxon>
        <taxon>Basidiomycota</taxon>
        <taxon>Agaricomycotina</taxon>
        <taxon>Agaricomycetes</taxon>
        <taxon>Agaricomycetidae</taxon>
        <taxon>Agaricales</taxon>
        <taxon>Marasmiineae</taxon>
        <taxon>Marasmiaceae</taxon>
        <taxon>Moniliophthora</taxon>
    </lineage>
</organism>
<evidence type="ECO:0000313" key="3">
    <source>
        <dbReference type="EMBL" id="KTB42533.1"/>
    </source>
</evidence>
<dbReference type="EMBL" id="LATX01001795">
    <property type="protein sequence ID" value="KTB37967.1"/>
    <property type="molecule type" value="Genomic_DNA"/>
</dbReference>
<protein>
    <submittedName>
        <fullName evidence="3">Uncharacterized protein</fullName>
    </submittedName>
</protein>
<comment type="caution">
    <text evidence="3">The sequence shown here is derived from an EMBL/GenBank/DDBJ whole genome shotgun (WGS) entry which is preliminary data.</text>
</comment>
<dbReference type="EMBL" id="LATX01001320">
    <property type="protein sequence ID" value="KTB42533.1"/>
    <property type="molecule type" value="Genomic_DNA"/>
</dbReference>
<accession>A0A0W0G2E6</accession>
<dbReference type="EMBL" id="LATX01001780">
    <property type="protein sequence ID" value="KTB38146.1"/>
    <property type="molecule type" value="Genomic_DNA"/>
</dbReference>
<evidence type="ECO:0000313" key="1">
    <source>
        <dbReference type="EMBL" id="KTB37967.1"/>
    </source>
</evidence>
<evidence type="ECO:0000313" key="4">
    <source>
        <dbReference type="Proteomes" id="UP000054988"/>
    </source>
</evidence>